<feature type="transmembrane region" description="Helical" evidence="1">
    <location>
        <begin position="46"/>
        <end position="66"/>
    </location>
</feature>
<reference evidence="2 3" key="1">
    <citation type="journal article" date="2015" name="Genome Announc.">
        <title>Expanding the biotechnology potential of lactobacilli through comparative genomics of 213 strains and associated genera.</title>
        <authorList>
            <person name="Sun Z."/>
            <person name="Harris H.M."/>
            <person name="McCann A."/>
            <person name="Guo C."/>
            <person name="Argimon S."/>
            <person name="Zhang W."/>
            <person name="Yang X."/>
            <person name="Jeffery I.B."/>
            <person name="Cooney J.C."/>
            <person name="Kagawa T.F."/>
            <person name="Liu W."/>
            <person name="Song Y."/>
            <person name="Salvetti E."/>
            <person name="Wrobel A."/>
            <person name="Rasinkangas P."/>
            <person name="Parkhill J."/>
            <person name="Rea M.C."/>
            <person name="O'Sullivan O."/>
            <person name="Ritari J."/>
            <person name="Douillard F.P."/>
            <person name="Paul Ross R."/>
            <person name="Yang R."/>
            <person name="Briner A.E."/>
            <person name="Felis G.E."/>
            <person name="de Vos W.M."/>
            <person name="Barrangou R."/>
            <person name="Klaenhammer T.R."/>
            <person name="Caufield P.W."/>
            <person name="Cui Y."/>
            <person name="Zhang H."/>
            <person name="O'Toole P.W."/>
        </authorList>
    </citation>
    <scope>NUCLEOTIDE SEQUENCE [LARGE SCALE GENOMIC DNA]</scope>
    <source>
        <strain evidence="2 3">DSM 23829</strain>
    </source>
</reference>
<evidence type="ECO:0008006" key="4">
    <source>
        <dbReference type="Google" id="ProtNLM"/>
    </source>
</evidence>
<dbReference type="PIRSF" id="PIRSF037394">
    <property type="entry name" value="ABC_thiamine-permease_YkoE_prd"/>
    <property type="match status" value="1"/>
</dbReference>
<keyword evidence="1" id="KW-0472">Membrane</keyword>
<dbReference type="PATRIC" id="fig|1423781.4.peg.12"/>
<dbReference type="Pfam" id="PF09819">
    <property type="entry name" value="ABC_cobalt"/>
    <property type="match status" value="1"/>
</dbReference>
<organism evidence="2 3">
    <name type="scientific">Apilactobacillus ozensis DSM 23829 = JCM 17196</name>
    <dbReference type="NCBI Taxonomy" id="1423781"/>
    <lineage>
        <taxon>Bacteria</taxon>
        <taxon>Bacillati</taxon>
        <taxon>Bacillota</taxon>
        <taxon>Bacilli</taxon>
        <taxon>Lactobacillales</taxon>
        <taxon>Lactobacillaceae</taxon>
        <taxon>Apilactobacillus</taxon>
    </lineage>
</organism>
<protein>
    <recommendedName>
        <fullName evidence="4">ABC transporter permease</fullName>
    </recommendedName>
</protein>
<dbReference type="AlphaFoldDB" id="A0A0R2ASK5"/>
<feature type="transmembrane region" description="Helical" evidence="1">
    <location>
        <begin position="151"/>
        <end position="174"/>
    </location>
</feature>
<feature type="transmembrane region" description="Helical" evidence="1">
    <location>
        <begin position="116"/>
        <end position="139"/>
    </location>
</feature>
<sequence>MLKNLNLRNIILMTLISIICGTIFWVAGFLYNVVTVALTPLGLAPLSNDLLIGLWTMAGPLSGYIIRKAGSSLIAELLGSFVEMFWGGQWGASTIISGIEQGIASELGFTILGYKIYGWVSIISTTITTTVITFLWDWFRNGYSAYSYQMLMLLFVTRLISVFVFNGILTKLIANLLEKSTILK</sequence>
<dbReference type="STRING" id="1423781.FD06_GL000012"/>
<evidence type="ECO:0000313" key="3">
    <source>
        <dbReference type="Proteomes" id="UP000052012"/>
    </source>
</evidence>
<name>A0A0R2ASK5_9LACO</name>
<evidence type="ECO:0000313" key="2">
    <source>
        <dbReference type="EMBL" id="KRM69847.1"/>
    </source>
</evidence>
<dbReference type="OrthoDB" id="8017424at2"/>
<dbReference type="Proteomes" id="UP000052012">
    <property type="component" value="Unassembled WGS sequence"/>
</dbReference>
<proteinExistence type="predicted"/>
<keyword evidence="3" id="KW-1185">Reference proteome</keyword>
<comment type="caution">
    <text evidence="2">The sequence shown here is derived from an EMBL/GenBank/DDBJ whole genome shotgun (WGS) entry which is preliminary data.</text>
</comment>
<dbReference type="RefSeq" id="WP_054657258.1">
    <property type="nucleotide sequence ID" value="NZ_AYYQ01000001.1"/>
</dbReference>
<accession>A0A0R2ASK5</accession>
<gene>
    <name evidence="2" type="ORF">FD06_GL000012</name>
</gene>
<keyword evidence="1" id="KW-0812">Transmembrane</keyword>
<keyword evidence="1" id="KW-1133">Transmembrane helix</keyword>
<dbReference type="EMBL" id="AYYQ01000001">
    <property type="protein sequence ID" value="KRM69847.1"/>
    <property type="molecule type" value="Genomic_DNA"/>
</dbReference>
<evidence type="ECO:0000256" key="1">
    <source>
        <dbReference type="SAM" id="Phobius"/>
    </source>
</evidence>
<dbReference type="InterPro" id="IPR017195">
    <property type="entry name" value="ABC_thiamin-permease_prd"/>
</dbReference>
<feature type="transmembrane region" description="Helical" evidence="1">
    <location>
        <begin position="12"/>
        <end position="34"/>
    </location>
</feature>